<sequence length="456" mass="53131">MGISVPEDYQTWYETMCAEFPSRFSRLFQGPIWSGLPPNLQKDPLTIETLKQLKVSNPKGRFWIKVDAFDIKVALQESVKGQWNGDIDLGDQTVALLHQEYQQRKSLCKASDLLSSKDHLMARLQKLLDCLYVDVTFLADGLFAAQDAYTKKFNAPNTSQELLKALCWERVEFNMLLQQAQCFIEKYETMKACLCQQAPREKDVVTALQNVEHDALTYLRNVFVKKRQPGTTHVLLLLVSNERRNKKPYALPVQYILTKAPKTNEWMPWHREVYDFRSIDINRPVKEICGFSRETVVPVTTNIESMEFRRCQNNEIGYEEHPRAGSTDDVEAIIAFFHRILGVVFTLKQFKSRWRNIVREFTKRMLPDLPFYYCTLNEKFRDEDQSTSFDQLPDGVEDNQDPNCHPLRLHHLRINRREDASIICAGRSFLPARNQTSIRQQIHRPLAQLPDPRSMP</sequence>
<accession>A0ABN8PLU0</accession>
<evidence type="ECO:0000313" key="2">
    <source>
        <dbReference type="Proteomes" id="UP001159405"/>
    </source>
</evidence>
<dbReference type="Proteomes" id="UP001159405">
    <property type="component" value="Unassembled WGS sequence"/>
</dbReference>
<evidence type="ECO:0000313" key="1">
    <source>
        <dbReference type="EMBL" id="CAH3145828.1"/>
    </source>
</evidence>
<gene>
    <name evidence="1" type="ORF">PLOB_00044741</name>
</gene>
<reference evidence="1 2" key="1">
    <citation type="submission" date="2022-05" db="EMBL/GenBank/DDBJ databases">
        <authorList>
            <consortium name="Genoscope - CEA"/>
            <person name="William W."/>
        </authorList>
    </citation>
    <scope>NUCLEOTIDE SEQUENCE [LARGE SCALE GENOMIC DNA]</scope>
</reference>
<dbReference type="EMBL" id="CALNXK010000077">
    <property type="protein sequence ID" value="CAH3145828.1"/>
    <property type="molecule type" value="Genomic_DNA"/>
</dbReference>
<name>A0ABN8PLU0_9CNID</name>
<keyword evidence="2" id="KW-1185">Reference proteome</keyword>
<proteinExistence type="predicted"/>
<protein>
    <submittedName>
        <fullName evidence="1">Uncharacterized protein</fullName>
    </submittedName>
</protein>
<organism evidence="1 2">
    <name type="scientific">Porites lobata</name>
    <dbReference type="NCBI Taxonomy" id="104759"/>
    <lineage>
        <taxon>Eukaryota</taxon>
        <taxon>Metazoa</taxon>
        <taxon>Cnidaria</taxon>
        <taxon>Anthozoa</taxon>
        <taxon>Hexacorallia</taxon>
        <taxon>Scleractinia</taxon>
        <taxon>Fungiina</taxon>
        <taxon>Poritidae</taxon>
        <taxon>Porites</taxon>
    </lineage>
</organism>
<comment type="caution">
    <text evidence="1">The sequence shown here is derived from an EMBL/GenBank/DDBJ whole genome shotgun (WGS) entry which is preliminary data.</text>
</comment>